<dbReference type="GO" id="GO:0043565">
    <property type="term" value="F:sequence-specific DNA binding"/>
    <property type="evidence" value="ECO:0007669"/>
    <property type="project" value="TreeGrafter"/>
</dbReference>
<dbReference type="Pfam" id="PF07887">
    <property type="entry name" value="Calmodulin_bind"/>
    <property type="match status" value="1"/>
</dbReference>
<feature type="domain" description="Calmodulin binding protein-like N-terminal" evidence="2">
    <location>
        <begin position="143"/>
        <end position="290"/>
    </location>
</feature>
<feature type="compositionally biased region" description="Basic and acidic residues" evidence="1">
    <location>
        <begin position="47"/>
        <end position="71"/>
    </location>
</feature>
<dbReference type="InterPro" id="IPR046831">
    <property type="entry name" value="Calmodulin_bind_N"/>
</dbReference>
<proteinExistence type="predicted"/>
<dbReference type="PANTHER" id="PTHR31713">
    <property type="entry name" value="OS02G0177800 PROTEIN"/>
    <property type="match status" value="1"/>
</dbReference>
<comment type="caution">
    <text evidence="4">The sequence shown here is derived from an EMBL/GenBank/DDBJ whole genome shotgun (WGS) entry which is preliminary data.</text>
</comment>
<gene>
    <name evidence="4" type="ORF">ZIOFF_044563</name>
</gene>
<feature type="domain" description="Calmodulin binding protein central" evidence="3">
    <location>
        <begin position="303"/>
        <end position="368"/>
    </location>
</feature>
<name>A0A8J5G5I3_ZINOF</name>
<dbReference type="GO" id="GO:0005516">
    <property type="term" value="F:calmodulin binding"/>
    <property type="evidence" value="ECO:0007669"/>
    <property type="project" value="InterPro"/>
</dbReference>
<evidence type="ECO:0000259" key="3">
    <source>
        <dbReference type="Pfam" id="PF20451"/>
    </source>
</evidence>
<feature type="region of interest" description="Disordered" evidence="1">
    <location>
        <begin position="47"/>
        <end position="73"/>
    </location>
</feature>
<dbReference type="EMBL" id="JACMSC010000012">
    <property type="protein sequence ID" value="KAG6496693.1"/>
    <property type="molecule type" value="Genomic_DNA"/>
</dbReference>
<dbReference type="GO" id="GO:0003700">
    <property type="term" value="F:DNA-binding transcription factor activity"/>
    <property type="evidence" value="ECO:0007669"/>
    <property type="project" value="TreeGrafter"/>
</dbReference>
<evidence type="ECO:0000256" key="1">
    <source>
        <dbReference type="SAM" id="MobiDB-lite"/>
    </source>
</evidence>
<dbReference type="GO" id="GO:0080142">
    <property type="term" value="P:regulation of salicylic acid biosynthetic process"/>
    <property type="evidence" value="ECO:0007669"/>
    <property type="project" value="TreeGrafter"/>
</dbReference>
<evidence type="ECO:0000313" key="4">
    <source>
        <dbReference type="EMBL" id="KAG6496693.1"/>
    </source>
</evidence>
<dbReference type="InterPro" id="IPR012416">
    <property type="entry name" value="CBP60"/>
</dbReference>
<keyword evidence="5" id="KW-1185">Reference proteome</keyword>
<dbReference type="AlphaFoldDB" id="A0A8J5G5I3"/>
<dbReference type="GO" id="GO:0005634">
    <property type="term" value="C:nucleus"/>
    <property type="evidence" value="ECO:0007669"/>
    <property type="project" value="TreeGrafter"/>
</dbReference>
<dbReference type="Proteomes" id="UP000734854">
    <property type="component" value="Unassembled WGS sequence"/>
</dbReference>
<accession>A0A8J5G5I3</accession>
<dbReference type="Pfam" id="PF20451">
    <property type="entry name" value="Calmod_bind_M"/>
    <property type="match status" value="1"/>
</dbReference>
<evidence type="ECO:0008006" key="6">
    <source>
        <dbReference type="Google" id="ProtNLM"/>
    </source>
</evidence>
<dbReference type="PANTHER" id="PTHR31713:SF18">
    <property type="entry name" value="OS02G0177800 PROTEIN"/>
    <property type="match status" value="1"/>
</dbReference>
<protein>
    <recommendedName>
        <fullName evidence="6">Calmodulin-binding protein</fullName>
    </recommendedName>
</protein>
<organism evidence="4 5">
    <name type="scientific">Zingiber officinale</name>
    <name type="common">Ginger</name>
    <name type="synonym">Amomum zingiber</name>
    <dbReference type="NCBI Taxonomy" id="94328"/>
    <lineage>
        <taxon>Eukaryota</taxon>
        <taxon>Viridiplantae</taxon>
        <taxon>Streptophyta</taxon>
        <taxon>Embryophyta</taxon>
        <taxon>Tracheophyta</taxon>
        <taxon>Spermatophyta</taxon>
        <taxon>Magnoliopsida</taxon>
        <taxon>Liliopsida</taxon>
        <taxon>Zingiberales</taxon>
        <taxon>Zingiberaceae</taxon>
        <taxon>Zingiber</taxon>
    </lineage>
</organism>
<reference evidence="4 5" key="1">
    <citation type="submission" date="2020-08" db="EMBL/GenBank/DDBJ databases">
        <title>Plant Genome Project.</title>
        <authorList>
            <person name="Zhang R.-G."/>
        </authorList>
    </citation>
    <scope>NUCLEOTIDE SEQUENCE [LARGE SCALE GENOMIC DNA]</scope>
    <source>
        <tissue evidence="4">Rhizome</tissue>
    </source>
</reference>
<evidence type="ECO:0000313" key="5">
    <source>
        <dbReference type="Proteomes" id="UP000734854"/>
    </source>
</evidence>
<dbReference type="InterPro" id="IPR046830">
    <property type="entry name" value="Calmod_bind_M"/>
</dbReference>
<evidence type="ECO:0000259" key="2">
    <source>
        <dbReference type="Pfam" id="PF07887"/>
    </source>
</evidence>
<sequence length="587" mass="66145">MEEIYAGSWETMGEICPLRPCVGFPVGSTNILRRIANRSEGFDRGKQWLEMEGRQSEKRRSDADERDDLQLRPKRAKIPTLESAVFGISKMEYLQRLIGPSLEPMLRRVVYEEVERALKNGGLAGIGERYVPRQIEGPNGRNLQLHFKTKLSLPIFTGGNVGGENGVAIQVLLRDANTGLVVTSGPEACSKLDVLVLDGDFNYEDGDSWIEEAFNTHKVKQREGKRPLLIGDLQVTLKDGIGTLGELSFTDNSSWVRSKMFRLGVRIASGYNNGIRIREATTDAFRVKDHRGEEYKKRHPPSLKDKVWRLEKIGKNGQFHKRLSENDIYTVEHFLENYNQSPQQLRKILGSGMSDRMWESLVAHAKTCVLGDMRYAYYPDGTSNQVPQMHLQSSLFSNQYSVEMGKAVGGPMPSPYDGIQAIRYAHLPHDEGSHAPMLISRASIEPQEKPADSTFQTQFMASDSAYLGFHIPDPIGQSVAHPGLQMLNSFNMDAPFEDEIHLWNLGNEDLFSIYNMGVASTSSQHDDLYGFSYMSPLFHFSEFDNGGSRASNKATVGWLKMKAAMRWGIFIRKRAAEKRRVARLVEV</sequence>